<dbReference type="Gene3D" id="1.20.1560.10">
    <property type="entry name" value="ABC transporter type 1, transmembrane domain"/>
    <property type="match status" value="1"/>
</dbReference>
<dbReference type="RefSeq" id="WP_092577401.1">
    <property type="nucleotide sequence ID" value="NZ_FMAF01000048.1"/>
</dbReference>
<dbReference type="Proteomes" id="UP000199205">
    <property type="component" value="Unassembled WGS sequence"/>
</dbReference>
<evidence type="ECO:0000259" key="9">
    <source>
        <dbReference type="PROSITE" id="PS50929"/>
    </source>
</evidence>
<evidence type="ECO:0000256" key="2">
    <source>
        <dbReference type="ARBA" id="ARBA00005417"/>
    </source>
</evidence>
<dbReference type="PANTHER" id="PTHR24221:SF606">
    <property type="entry name" value="COLICIN V SECRETION-PROCESSING ATP-BINDING PROTEIN"/>
    <property type="match status" value="1"/>
</dbReference>
<reference evidence="11" key="1">
    <citation type="submission" date="2016-08" db="EMBL/GenBank/DDBJ databases">
        <authorList>
            <person name="Varghese N."/>
            <person name="Submissions Spin"/>
        </authorList>
    </citation>
    <scope>NUCLEOTIDE SEQUENCE [LARGE SCALE GENOMIC DNA]</scope>
    <source>
        <strain evidence="11">P1-7</strain>
    </source>
</reference>
<keyword evidence="5" id="KW-0067">ATP-binding</keyword>
<dbReference type="AlphaFoldDB" id="A0A1C3XJF6"/>
<protein>
    <submittedName>
        <fullName evidence="10">ABC transporter</fullName>
    </submittedName>
</protein>
<dbReference type="Pfam" id="PF00005">
    <property type="entry name" value="ABC_tran"/>
    <property type="match status" value="1"/>
</dbReference>
<dbReference type="PROSITE" id="PS50929">
    <property type="entry name" value="ABC_TM1F"/>
    <property type="match status" value="1"/>
</dbReference>
<dbReference type="InterPro" id="IPR003593">
    <property type="entry name" value="AAA+_ATPase"/>
</dbReference>
<feature type="domain" description="ABC transmembrane type-1" evidence="9">
    <location>
        <begin position="1"/>
        <end position="103"/>
    </location>
</feature>
<keyword evidence="4" id="KW-0547">Nucleotide-binding</keyword>
<organism evidence="10 11">
    <name type="scientific">Rhizobium lusitanum</name>
    <dbReference type="NCBI Taxonomy" id="293958"/>
    <lineage>
        <taxon>Bacteria</taxon>
        <taxon>Pseudomonadati</taxon>
        <taxon>Pseudomonadota</taxon>
        <taxon>Alphaproteobacteria</taxon>
        <taxon>Hyphomicrobiales</taxon>
        <taxon>Rhizobiaceae</taxon>
        <taxon>Rhizobium/Agrobacterium group</taxon>
        <taxon>Rhizobium</taxon>
    </lineage>
</organism>
<evidence type="ECO:0000313" key="11">
    <source>
        <dbReference type="Proteomes" id="UP000199205"/>
    </source>
</evidence>
<feature type="domain" description="ABC transporter" evidence="8">
    <location>
        <begin position="139"/>
        <end position="352"/>
    </location>
</feature>
<gene>
    <name evidence="10" type="ORF">GA0061101_1486</name>
</gene>
<dbReference type="GO" id="GO:0034040">
    <property type="term" value="F:ATPase-coupled lipid transmembrane transporter activity"/>
    <property type="evidence" value="ECO:0007669"/>
    <property type="project" value="TreeGrafter"/>
</dbReference>
<sequence length="353" mass="38262">METIRGVASIKTLDIRERRRGAWLNYLFDAVNANLKIQKLDFLFGTAATTFSGIDGIMTLTLGARSVMAGSMTIGVLIAFISYKEQFVGRVGSLVSLVIRLKMLSLHTERIGDIALAEPEETITSGPTNVPSPREPASIKLVDISFRYGDGLPDVLNRVSLTVGPGECVAITGPSGRGKTTLLKIIGGLVAPTGGIVICDDRDIRQFGLQNYRRMTATVRQDDVLFAGTIGDNIAAFDPEADPGWIEECARIAAIFDEIRAMPMGFDSMVGDMGSTLSGGQKQRLFLARALYSRPRILLLDEATSDLDQANEAKINDAVAQLRITRVIVAHRPSTIALAEREISLDPERLLLA</sequence>
<dbReference type="GO" id="GO:0016887">
    <property type="term" value="F:ATP hydrolysis activity"/>
    <property type="evidence" value="ECO:0007669"/>
    <property type="project" value="InterPro"/>
</dbReference>
<evidence type="ECO:0000259" key="8">
    <source>
        <dbReference type="PROSITE" id="PS50893"/>
    </source>
</evidence>
<evidence type="ECO:0000256" key="1">
    <source>
        <dbReference type="ARBA" id="ARBA00004651"/>
    </source>
</evidence>
<evidence type="ECO:0000256" key="5">
    <source>
        <dbReference type="ARBA" id="ARBA00022840"/>
    </source>
</evidence>
<dbReference type="EMBL" id="FMAF01000048">
    <property type="protein sequence ID" value="SCB52285.1"/>
    <property type="molecule type" value="Genomic_DNA"/>
</dbReference>
<dbReference type="Gene3D" id="3.40.50.300">
    <property type="entry name" value="P-loop containing nucleotide triphosphate hydrolases"/>
    <property type="match status" value="1"/>
</dbReference>
<dbReference type="InterPro" id="IPR003439">
    <property type="entry name" value="ABC_transporter-like_ATP-bd"/>
</dbReference>
<dbReference type="GO" id="GO:0005524">
    <property type="term" value="F:ATP binding"/>
    <property type="evidence" value="ECO:0007669"/>
    <property type="project" value="UniProtKB-KW"/>
</dbReference>
<evidence type="ECO:0000256" key="3">
    <source>
        <dbReference type="ARBA" id="ARBA00022692"/>
    </source>
</evidence>
<dbReference type="PROSITE" id="PS50893">
    <property type="entry name" value="ABC_TRANSPORTER_2"/>
    <property type="match status" value="1"/>
</dbReference>
<dbReference type="SUPFAM" id="SSF52540">
    <property type="entry name" value="P-loop containing nucleoside triphosphate hydrolases"/>
    <property type="match status" value="1"/>
</dbReference>
<dbReference type="InterPro" id="IPR027417">
    <property type="entry name" value="P-loop_NTPase"/>
</dbReference>
<comment type="similarity">
    <text evidence="2">Belongs to the ABC transporter superfamily.</text>
</comment>
<evidence type="ECO:0000256" key="4">
    <source>
        <dbReference type="ARBA" id="ARBA00022741"/>
    </source>
</evidence>
<dbReference type="SMART" id="SM00382">
    <property type="entry name" value="AAA"/>
    <property type="match status" value="1"/>
</dbReference>
<keyword evidence="3" id="KW-0812">Transmembrane</keyword>
<dbReference type="GO" id="GO:0140359">
    <property type="term" value="F:ABC-type transporter activity"/>
    <property type="evidence" value="ECO:0007669"/>
    <property type="project" value="InterPro"/>
</dbReference>
<accession>A0A1C3XJF6</accession>
<dbReference type="InterPro" id="IPR039421">
    <property type="entry name" value="Type_1_exporter"/>
</dbReference>
<evidence type="ECO:0000313" key="10">
    <source>
        <dbReference type="EMBL" id="SCB52285.1"/>
    </source>
</evidence>
<comment type="subcellular location">
    <subcellularLocation>
        <location evidence="1">Cell membrane</location>
        <topology evidence="1">Multi-pass membrane protein</topology>
    </subcellularLocation>
</comment>
<name>A0A1C3XJF6_9HYPH</name>
<dbReference type="GO" id="GO:0005886">
    <property type="term" value="C:plasma membrane"/>
    <property type="evidence" value="ECO:0007669"/>
    <property type="project" value="UniProtKB-SubCell"/>
</dbReference>
<evidence type="ECO:0000256" key="6">
    <source>
        <dbReference type="ARBA" id="ARBA00022989"/>
    </source>
</evidence>
<dbReference type="SUPFAM" id="SSF90123">
    <property type="entry name" value="ABC transporter transmembrane region"/>
    <property type="match status" value="1"/>
</dbReference>
<keyword evidence="6" id="KW-1133">Transmembrane helix</keyword>
<keyword evidence="7" id="KW-0472">Membrane</keyword>
<dbReference type="InterPro" id="IPR036640">
    <property type="entry name" value="ABC1_TM_sf"/>
</dbReference>
<dbReference type="InterPro" id="IPR011527">
    <property type="entry name" value="ABC1_TM_dom"/>
</dbReference>
<evidence type="ECO:0000256" key="7">
    <source>
        <dbReference type="ARBA" id="ARBA00023136"/>
    </source>
</evidence>
<dbReference type="PANTHER" id="PTHR24221">
    <property type="entry name" value="ATP-BINDING CASSETTE SUB-FAMILY B"/>
    <property type="match status" value="1"/>
</dbReference>
<proteinExistence type="inferred from homology"/>
<dbReference type="InterPro" id="IPR017871">
    <property type="entry name" value="ABC_transporter-like_CS"/>
</dbReference>
<dbReference type="PROSITE" id="PS00211">
    <property type="entry name" value="ABC_TRANSPORTER_1"/>
    <property type="match status" value="1"/>
</dbReference>